<dbReference type="SUPFAM" id="SSF56496">
    <property type="entry name" value="Fibrinogen C-terminal domain-like"/>
    <property type="match status" value="2"/>
</dbReference>
<feature type="chain" id="PRO_5019810297" description="Fibrinogen C-terminal domain-containing protein" evidence="2">
    <location>
        <begin position="23"/>
        <end position="691"/>
    </location>
</feature>
<dbReference type="OMA" id="WIENEKQ"/>
<dbReference type="InterPro" id="IPR014716">
    <property type="entry name" value="Fibrinogen_a/b/g_C_1"/>
</dbReference>
<dbReference type="Pfam" id="PF00147">
    <property type="entry name" value="Fibrinogen_C"/>
    <property type="match status" value="2"/>
</dbReference>
<name>A0A484B492_DRONA</name>
<dbReference type="InterPro" id="IPR036056">
    <property type="entry name" value="Fibrinogen-like_C"/>
</dbReference>
<dbReference type="AlphaFoldDB" id="A0A484B492"/>
<organism evidence="4 5">
    <name type="scientific">Drosophila navojoa</name>
    <name type="common">Fruit fly</name>
    <dbReference type="NCBI Taxonomy" id="7232"/>
    <lineage>
        <taxon>Eukaryota</taxon>
        <taxon>Metazoa</taxon>
        <taxon>Ecdysozoa</taxon>
        <taxon>Arthropoda</taxon>
        <taxon>Hexapoda</taxon>
        <taxon>Insecta</taxon>
        <taxon>Pterygota</taxon>
        <taxon>Neoptera</taxon>
        <taxon>Endopterygota</taxon>
        <taxon>Diptera</taxon>
        <taxon>Brachycera</taxon>
        <taxon>Muscomorpha</taxon>
        <taxon>Ephydroidea</taxon>
        <taxon>Drosophilidae</taxon>
        <taxon>Drosophila</taxon>
    </lineage>
</organism>
<dbReference type="PANTHER" id="PTHR19143:SF327">
    <property type="entry name" value="FI21813P1-RELATED"/>
    <property type="match status" value="1"/>
</dbReference>
<dbReference type="GO" id="GO:0005615">
    <property type="term" value="C:extracellular space"/>
    <property type="evidence" value="ECO:0007669"/>
    <property type="project" value="TreeGrafter"/>
</dbReference>
<evidence type="ECO:0000313" key="4">
    <source>
        <dbReference type="EMBL" id="TDG43563.1"/>
    </source>
</evidence>
<dbReference type="PROSITE" id="PS51406">
    <property type="entry name" value="FIBRINOGEN_C_2"/>
    <property type="match status" value="2"/>
</dbReference>
<dbReference type="InterPro" id="IPR050373">
    <property type="entry name" value="Fibrinogen_C-term_domain"/>
</dbReference>
<sequence length="691" mass="79409">MSIKGQCFVYILLLEYCATAAAEDKQLGNVLQSKTIHIVDVNGSAGSMQINATYKNINTVNISNANQSLLADLIGTGLIKSPVASAADATAVVNELKAQISSLNASVNYLESLLTTHLAEMEMERERERERERRPSGCSAIENANSVQLIQIPGYAPFRVLCDSDVEWIVIQRRHDGSIDFYRNWQAYRNGFGYYQGEFFLGLEYIHQLTTSRPYELYVELTDFENRMFYARYDNFLIGSEQEQYMLKSLGTYSGNAGDSLKYNLYDKFSTYDYDNDAWSGGSCASYYESGWWYKWNANSNLNGRYMKGGEKSVKGIWWYTLNGYYSLKSCTSNMRALDLCILKLFLLILLAASYDFHETDANSTETCSSACLHEMKPLFRSNRETNEQLKAYEASMLEKKKQIEKIQKQLNAIQVQHSNTKDELMQALNKAQAEDKNSIESMKAQLNANTETLRLVLNEIASLNSSISDSCYKELAKDLAINCIPFEESSDVHDIFVHGFGNLSVRCDAETAGSGWLVVQRRFSGRVDFYRNWAEYKKGFGDLNDEFFIGLEALHHLTKSLPYELYVSLVDFDENIRYARYDNFLIGSEQENYMLKSLGTYTGNARNSLSYNLHDDFTTYDRDNDRWPQGNCAAHYRSGWWYNLYGNSNLNGQYFNERVHSEQGIWWYDWHGYYSLKSVQMMIRPKYTSM</sequence>
<evidence type="ECO:0000259" key="3">
    <source>
        <dbReference type="PROSITE" id="PS51406"/>
    </source>
</evidence>
<gene>
    <name evidence="4" type="ORF">AWZ03_010011</name>
</gene>
<protein>
    <recommendedName>
        <fullName evidence="3">Fibrinogen C-terminal domain-containing protein</fullName>
    </recommendedName>
</protein>
<feature type="coiled-coil region" evidence="1">
    <location>
        <begin position="383"/>
        <end position="435"/>
    </location>
</feature>
<feature type="domain" description="Fibrinogen C-terminal" evidence="3">
    <location>
        <begin position="463"/>
        <end position="688"/>
    </location>
</feature>
<keyword evidence="2" id="KW-0732">Signal</keyword>
<dbReference type="Proteomes" id="UP000295192">
    <property type="component" value="Unassembled WGS sequence"/>
</dbReference>
<comment type="caution">
    <text evidence="4">The sequence shown here is derived from an EMBL/GenBank/DDBJ whole genome shotgun (WGS) entry which is preliminary data.</text>
</comment>
<evidence type="ECO:0000256" key="2">
    <source>
        <dbReference type="SAM" id="SignalP"/>
    </source>
</evidence>
<accession>A0A484B492</accession>
<keyword evidence="1" id="KW-0175">Coiled coil</keyword>
<evidence type="ECO:0000313" key="5">
    <source>
        <dbReference type="Proteomes" id="UP000295192"/>
    </source>
</evidence>
<feature type="domain" description="Fibrinogen C-terminal" evidence="3">
    <location>
        <begin position="129"/>
        <end position="339"/>
    </location>
</feature>
<keyword evidence="5" id="KW-1185">Reference proteome</keyword>
<dbReference type="EMBL" id="LSRL02000145">
    <property type="protein sequence ID" value="TDG43563.1"/>
    <property type="molecule type" value="Genomic_DNA"/>
</dbReference>
<dbReference type="PANTHER" id="PTHR19143">
    <property type="entry name" value="FIBRINOGEN/TENASCIN/ANGIOPOEITIN"/>
    <property type="match status" value="1"/>
</dbReference>
<proteinExistence type="predicted"/>
<reference evidence="4 5" key="1">
    <citation type="journal article" date="2019" name="J. Hered.">
        <title>An Improved Genome Assembly for Drosophila navojoa, the Basal Species in the mojavensis Cluster.</title>
        <authorList>
            <person name="Vanderlinde T."/>
            <person name="Dupim E.G."/>
            <person name="Nazario-Yepiz N.O."/>
            <person name="Carvalho A.B."/>
        </authorList>
    </citation>
    <scope>NUCLEOTIDE SEQUENCE [LARGE SCALE GENOMIC DNA]</scope>
    <source>
        <strain evidence="4">Navoj_Jal97</strain>
        <tissue evidence="4">Whole organism</tissue>
    </source>
</reference>
<feature type="signal peptide" evidence="2">
    <location>
        <begin position="1"/>
        <end position="22"/>
    </location>
</feature>
<dbReference type="InterPro" id="IPR002181">
    <property type="entry name" value="Fibrinogen_a/b/g_C_dom"/>
</dbReference>
<evidence type="ECO:0000256" key="1">
    <source>
        <dbReference type="SAM" id="Coils"/>
    </source>
</evidence>
<dbReference type="CDD" id="cd00087">
    <property type="entry name" value="FReD"/>
    <property type="match status" value="2"/>
</dbReference>
<dbReference type="SMART" id="SM00186">
    <property type="entry name" value="FBG"/>
    <property type="match status" value="2"/>
</dbReference>
<dbReference type="Gene3D" id="3.90.215.10">
    <property type="entry name" value="Gamma Fibrinogen, chain A, domain 1"/>
    <property type="match status" value="2"/>
</dbReference>
<dbReference type="OrthoDB" id="6145874at2759"/>